<dbReference type="EMBL" id="CATNWA010019888">
    <property type="protein sequence ID" value="CAI9615545.1"/>
    <property type="molecule type" value="Genomic_DNA"/>
</dbReference>
<keyword evidence="7 9" id="KW-0472">Membrane</keyword>
<accession>A0ABN9H1N5</accession>
<reference evidence="11" key="1">
    <citation type="submission" date="2023-05" db="EMBL/GenBank/DDBJ databases">
        <authorList>
            <person name="Stuckert A."/>
        </authorList>
    </citation>
    <scope>NUCLEOTIDE SEQUENCE</scope>
</reference>
<comment type="subcellular location">
    <subcellularLocation>
        <location evidence="1">Cell membrane</location>
        <topology evidence="1">Multi-pass membrane protein</topology>
    </subcellularLocation>
</comment>
<evidence type="ECO:0000256" key="5">
    <source>
        <dbReference type="ARBA" id="ARBA00022725"/>
    </source>
</evidence>
<gene>
    <name evidence="11" type="ORF">SPARVUS_LOCUS15246678</name>
</gene>
<name>A0ABN9H1N5_9NEOB</name>
<keyword evidence="6 9" id="KW-1133">Transmembrane helix</keyword>
<feature type="domain" description="G-protein coupled receptors family 1 profile" evidence="10">
    <location>
        <begin position="41"/>
        <end position="294"/>
    </location>
</feature>
<dbReference type="InterPro" id="IPR000725">
    <property type="entry name" value="Olfact_rcpt"/>
</dbReference>
<keyword evidence="2" id="KW-1003">Cell membrane</keyword>
<dbReference type="PRINTS" id="PR00237">
    <property type="entry name" value="GPCRRHODOPSN"/>
</dbReference>
<organism evidence="11 12">
    <name type="scientific">Staurois parvus</name>
    <dbReference type="NCBI Taxonomy" id="386267"/>
    <lineage>
        <taxon>Eukaryota</taxon>
        <taxon>Metazoa</taxon>
        <taxon>Chordata</taxon>
        <taxon>Craniata</taxon>
        <taxon>Vertebrata</taxon>
        <taxon>Euteleostomi</taxon>
        <taxon>Amphibia</taxon>
        <taxon>Batrachia</taxon>
        <taxon>Anura</taxon>
        <taxon>Neobatrachia</taxon>
        <taxon>Ranoidea</taxon>
        <taxon>Ranidae</taxon>
        <taxon>Staurois</taxon>
    </lineage>
</organism>
<dbReference type="InterPro" id="IPR017452">
    <property type="entry name" value="GPCR_Rhodpsn_7TM"/>
</dbReference>
<keyword evidence="12" id="KW-1185">Reference proteome</keyword>
<dbReference type="Gene3D" id="1.20.1070.10">
    <property type="entry name" value="Rhodopsin 7-helix transmembrane proteins"/>
    <property type="match status" value="1"/>
</dbReference>
<evidence type="ECO:0000256" key="1">
    <source>
        <dbReference type="ARBA" id="ARBA00004651"/>
    </source>
</evidence>
<feature type="transmembrane region" description="Helical" evidence="9">
    <location>
        <begin position="22"/>
        <end position="47"/>
    </location>
</feature>
<dbReference type="InterPro" id="IPR000276">
    <property type="entry name" value="GPCR_Rhodpsn"/>
</dbReference>
<dbReference type="PANTHER" id="PTHR26453">
    <property type="entry name" value="OLFACTORY RECEPTOR"/>
    <property type="match status" value="1"/>
</dbReference>
<evidence type="ECO:0000256" key="8">
    <source>
        <dbReference type="ARBA" id="ARBA00023224"/>
    </source>
</evidence>
<dbReference type="PRINTS" id="PR00245">
    <property type="entry name" value="OLFACTORYR"/>
</dbReference>
<dbReference type="Pfam" id="PF13853">
    <property type="entry name" value="7tm_4"/>
    <property type="match status" value="1"/>
</dbReference>
<evidence type="ECO:0000256" key="2">
    <source>
        <dbReference type="ARBA" id="ARBA00022475"/>
    </source>
</evidence>
<comment type="caution">
    <text evidence="11">The sequence shown here is derived from an EMBL/GenBank/DDBJ whole genome shotgun (WGS) entry which is preliminary data.</text>
</comment>
<evidence type="ECO:0000259" key="10">
    <source>
        <dbReference type="PROSITE" id="PS50262"/>
    </source>
</evidence>
<dbReference type="SUPFAM" id="SSF81321">
    <property type="entry name" value="Family A G protein-coupled receptor-like"/>
    <property type="match status" value="1"/>
</dbReference>
<feature type="transmembrane region" description="Helical" evidence="9">
    <location>
        <begin position="59"/>
        <end position="78"/>
    </location>
</feature>
<feature type="transmembrane region" description="Helical" evidence="9">
    <location>
        <begin position="235"/>
        <end position="258"/>
    </location>
</feature>
<sequence>MYTQNQSTVTEFILLGLSSDPFIQVLLFNIFLVAYMFTLTGNFLLILAVKTDKRLHNSMYVFLSSLSLLDICCVSAIVPKMLVNFLSSKKSISFTGCAVQFCAVLTLGQTQCLLLAFMAYDRYVAICIPLHYNMIMNTTVSFCIVSISWLTGCVISSFDTYFTFNLTFCGPNTINHFFCELPLLLRLSCSGISVMNIIKLIFLPLMLFIPLSLILFSYIRIIIAVMTIRLGRSKAFSTCIPHLVVVVMFYGSAMFMYVRPEHLVSGDTDKNTDTDKRVAVFYTVITPMLNPLIYSLRNKDVQKAIRQLIRAKKDCS</sequence>
<dbReference type="PROSITE" id="PS50262">
    <property type="entry name" value="G_PROTEIN_RECEP_F1_2"/>
    <property type="match status" value="1"/>
</dbReference>
<evidence type="ECO:0000256" key="7">
    <source>
        <dbReference type="ARBA" id="ARBA00023136"/>
    </source>
</evidence>
<evidence type="ECO:0000256" key="6">
    <source>
        <dbReference type="ARBA" id="ARBA00022989"/>
    </source>
</evidence>
<feature type="transmembrane region" description="Helical" evidence="9">
    <location>
        <begin position="278"/>
        <end position="296"/>
    </location>
</feature>
<evidence type="ECO:0000256" key="9">
    <source>
        <dbReference type="SAM" id="Phobius"/>
    </source>
</evidence>
<keyword evidence="8" id="KW-0807">Transducer</keyword>
<feature type="transmembrane region" description="Helical" evidence="9">
    <location>
        <begin position="98"/>
        <end position="120"/>
    </location>
</feature>
<feature type="transmembrane region" description="Helical" evidence="9">
    <location>
        <begin position="201"/>
        <end position="223"/>
    </location>
</feature>
<evidence type="ECO:0000313" key="12">
    <source>
        <dbReference type="Proteomes" id="UP001162483"/>
    </source>
</evidence>
<evidence type="ECO:0000313" key="11">
    <source>
        <dbReference type="EMBL" id="CAI9615545.1"/>
    </source>
</evidence>
<feature type="transmembrane region" description="Helical" evidence="9">
    <location>
        <begin position="132"/>
        <end position="158"/>
    </location>
</feature>
<keyword evidence="4 9" id="KW-0812">Transmembrane</keyword>
<proteinExistence type="predicted"/>
<dbReference type="Proteomes" id="UP001162483">
    <property type="component" value="Unassembled WGS sequence"/>
</dbReference>
<evidence type="ECO:0000256" key="4">
    <source>
        <dbReference type="ARBA" id="ARBA00022692"/>
    </source>
</evidence>
<protein>
    <recommendedName>
        <fullName evidence="10">G-protein coupled receptors family 1 profile domain-containing protein</fullName>
    </recommendedName>
</protein>
<dbReference type="CDD" id="cd13954">
    <property type="entry name" value="7tmA_OR"/>
    <property type="match status" value="1"/>
</dbReference>
<keyword evidence="3" id="KW-0716">Sensory transduction</keyword>
<keyword evidence="5" id="KW-0552">Olfaction</keyword>
<evidence type="ECO:0000256" key="3">
    <source>
        <dbReference type="ARBA" id="ARBA00022606"/>
    </source>
</evidence>